<feature type="compositionally biased region" description="Basic and acidic residues" evidence="4">
    <location>
        <begin position="1445"/>
        <end position="1458"/>
    </location>
</feature>
<feature type="compositionally biased region" description="Acidic residues" evidence="4">
    <location>
        <begin position="2029"/>
        <end position="2041"/>
    </location>
</feature>
<feature type="compositionally biased region" description="Low complexity" evidence="4">
    <location>
        <begin position="1081"/>
        <end position="1095"/>
    </location>
</feature>
<feature type="compositionally biased region" description="Pro residues" evidence="4">
    <location>
        <begin position="1877"/>
        <end position="1889"/>
    </location>
</feature>
<feature type="compositionally biased region" description="Basic and acidic residues" evidence="4">
    <location>
        <begin position="107"/>
        <end position="116"/>
    </location>
</feature>
<protein>
    <recommendedName>
        <fullName evidence="5">Tr-type G domain-containing protein</fullName>
    </recommendedName>
</protein>
<feature type="compositionally biased region" description="Low complexity" evidence="4">
    <location>
        <begin position="1213"/>
        <end position="1236"/>
    </location>
</feature>
<feature type="compositionally biased region" description="Low complexity" evidence="4">
    <location>
        <begin position="1720"/>
        <end position="1742"/>
    </location>
</feature>
<feature type="compositionally biased region" description="Basic and acidic residues" evidence="4">
    <location>
        <begin position="949"/>
        <end position="959"/>
    </location>
</feature>
<feature type="compositionally biased region" description="Low complexity" evidence="4">
    <location>
        <begin position="1970"/>
        <end position="1988"/>
    </location>
</feature>
<dbReference type="GO" id="GO:0005525">
    <property type="term" value="F:GTP binding"/>
    <property type="evidence" value="ECO:0007669"/>
    <property type="project" value="UniProtKB-KW"/>
</dbReference>
<evidence type="ECO:0000256" key="1">
    <source>
        <dbReference type="ARBA" id="ARBA00007249"/>
    </source>
</evidence>
<feature type="compositionally biased region" description="Basic and acidic residues" evidence="4">
    <location>
        <begin position="829"/>
        <end position="841"/>
    </location>
</feature>
<feature type="compositionally biased region" description="Polar residues" evidence="4">
    <location>
        <begin position="1844"/>
        <end position="1855"/>
    </location>
</feature>
<feature type="compositionally biased region" description="Gly residues" evidence="4">
    <location>
        <begin position="1998"/>
        <end position="2019"/>
    </location>
</feature>
<evidence type="ECO:0000313" key="6">
    <source>
        <dbReference type="EMBL" id="CEM46693.1"/>
    </source>
</evidence>
<dbReference type="GO" id="GO:0003924">
    <property type="term" value="F:GTPase activity"/>
    <property type="evidence" value="ECO:0007669"/>
    <property type="project" value="InterPro"/>
</dbReference>
<proteinExistence type="inferred from homology"/>
<feature type="compositionally biased region" description="Gly residues" evidence="4">
    <location>
        <begin position="1426"/>
        <end position="1440"/>
    </location>
</feature>
<feature type="region of interest" description="Disordered" evidence="4">
    <location>
        <begin position="442"/>
        <end position="512"/>
    </location>
</feature>
<dbReference type="InterPro" id="IPR027417">
    <property type="entry name" value="P-loop_NTPase"/>
</dbReference>
<feature type="compositionally biased region" description="Basic and acidic residues" evidence="4">
    <location>
        <begin position="1783"/>
        <end position="1792"/>
    </location>
</feature>
<dbReference type="VEuPathDB" id="CryptoDB:Cvel_8007"/>
<feature type="region of interest" description="Disordered" evidence="4">
    <location>
        <begin position="1"/>
        <end position="137"/>
    </location>
</feature>
<dbReference type="PANTHER" id="PTHR43721">
    <property type="entry name" value="ELONGATION FACTOR TU-RELATED"/>
    <property type="match status" value="1"/>
</dbReference>
<feature type="compositionally biased region" description="Low complexity" evidence="4">
    <location>
        <begin position="782"/>
        <end position="801"/>
    </location>
</feature>
<dbReference type="GO" id="GO:0003746">
    <property type="term" value="F:translation elongation factor activity"/>
    <property type="evidence" value="ECO:0007669"/>
    <property type="project" value="TreeGrafter"/>
</dbReference>
<feature type="compositionally biased region" description="Basic and acidic residues" evidence="4">
    <location>
        <begin position="1031"/>
        <end position="1051"/>
    </location>
</feature>
<feature type="domain" description="Tr-type G" evidence="5">
    <location>
        <begin position="243"/>
        <end position="563"/>
    </location>
</feature>
<feature type="compositionally biased region" description="Gly residues" evidence="4">
    <location>
        <begin position="669"/>
        <end position="683"/>
    </location>
</feature>
<feature type="compositionally biased region" description="Gly residues" evidence="4">
    <location>
        <begin position="1178"/>
        <end position="1188"/>
    </location>
</feature>
<feature type="compositionally biased region" description="Low complexity" evidence="4">
    <location>
        <begin position="70"/>
        <end position="88"/>
    </location>
</feature>
<feature type="compositionally biased region" description="Polar residues" evidence="4">
    <location>
        <begin position="871"/>
        <end position="890"/>
    </location>
</feature>
<sequence>MLSSDLAAVFGGSSSEEEGRRRRGSRSKSGPRGQQHGQGVSTPSGQQRPSGSSFSSTPGNAMAARKEQTSGARHQQRSSRSSNPRRPSAGGGDGGGLQDLFGSSGSEKGDLFGDEGRGEDEDGEEGEIEHMDQEEDEGNVEYKWKLCNVNDMRLDHLTTQMKYRLEEGGGVAHYKIGVEDSGVPRGLSEMELVETLSVIAHMCNSLHAQMRLNACNRGIEGKVADVTVTVSEEAPRLQCVDVRIAVLGDHDAGKSTLVGVLTSDLLDNGRGLARMRVLRHRHEVLNGKTSSVSRHFLGFDWTGKLVNCSSKLRSLSDDDIVQDSSKLLTLIDLAGHQKYLKTTMKGLLSQSPDYLLLVIPADRPAPHNESFIRMAVALRSPLLVVLSKTDRVGAAGREGRQKAFSAVSEMLERNGLRAFRIVSSQHIGEALKIFTSSSSASATSASSSAHARTTVAVAASRGEEGDARGGIAEPQAGGVEGEEGPPPASSSSSSATASSSTGHPSELPSVVGAGAGAVGGAAGIPLESPDEDVALRMNPQCIPVFEISCVTGQGVDLFRQFLKSVPPCVEWARRRRKQSQFLIDEVCANVKGVGMVVGGLMLAGAVEKGSRLFCGPFTAADCDALMFHAQPPPQAVAPGGALPLGGASGGSSEGLVAGLPPPNVSTPGHQGGGSNVHGGGGGPSPASNFSSFSSRWIEAGGGGGAFSQPQSPSPAAGMGASVQATHRRSWSRSRGDGSRRGSLSMPREGEKQKDSPARLQQQRKGGGGRRDSPMQQRRRHSSASPASSSAVCAPGASGASPSQPPPPDSSSAPRKSSHPEGEGDACGGGRKEQQKEREKQEGGSATPTLTPAPPGASTSLSSTPKAIRSLPFSTTPSALQAATPNASGWTPSPPSPLQRPPLHPSPRHAASRESLPHSNTSATPVAAAAVPVTVQSPTFPPGCGSSGGPREREREKEGRSASLDAGQQQPLFWLPVEVRSIHVNRVPVHECTAGQKCSFAISVFLSEKERNLPRLSITLPAASALIGTEQEESKASQQEERETGAKREEHMAQTAERPNGKCAMRESPVEPQSKASPSQADPASGSGTDPSSSSAAVQQDAGRGDSTSVPESQSFSLLDQMRGMQSVQPSTGEETGGKDKKKEEEKVPRGVTDPLPSFPLPAQASVPLVALRSLRGGRGGILAGGAGAGCVDPPGSQDSSPLPGPLPRKAYTPLLLSMPEPGSSPLGSLTPGGPISDEGVRGGEGGSGRKRGGDPSAPAGSQLAEFSLDGPGGIEGEEGQSDRGDDGGACEGVTVEGRSRPASAVSLSASVRPLSASSQRPHAPLPAVAEREDPQDAQPIAGREREAASISDPQRETSEVPSSSSCAPAFPSSSSASAAPAHDGGGNPIGGEEFCLPLPIASTSGGRGMIQSRMSTGGALGAQSLAGGGQGLGGGGGGGVALLDPTHRPEGRLAREASDGGPSLGVQYKLLWRDRRLTSLAIKVHAHLLKRLSPVGGKGSGKGGARGSGQHGGRSGGQQQEQKPNSSLGVSGSSSTFALDTSSSHCPSASPPAHANGHGGAADNKEGGSRRGTRQTTPEERQRLRHEKQRRRALARQDRERAAAAAPAGGPDSGLQNPTPSPVTPPSGAPESSEMRDRKQLGGRDNESEAEGECEKERGKEHSGWRERRKLRARERQQKAQTTAAAGVGEPSEAPPAAAPPSRRDRVRQQKGREGRAGVSSSNASTPSSSSSPFSDLSSSESSPDRCRQRGREEFPSGSDHGPADTQNASIGGEGRGTNSARRAKENGEFKRGGGGVGVPEGRNRRGRRGKGRRARRRRETQRALEGASPPPPGLPPGEGEGQEVNSVSLSSAQKATKAEEQRQSPNSNGLPAIQFSPPPPTLPSPDHTPAPTAAAAGGSKDLERRKEEETRPSAPGPSSLCGTPSRVGGSPEQTGNEMSQQLRYPEGPGPPTASVERSVGPEREKEKAVLTPSSVSPSLSLERTSSPAAGVPPLVGRGSGGAGGGRMRDGPGGGGGTAGRLFAHPEEGEGDEAEEDDDEGEAARKKGEADGGSAALQGGEGEGSPRPHRPCPVRPGMILVQLDPGQPPPRSVFSFEAAVTVLHHPTGLRPRSECVVHIHSIRQAALVTRVQLSSFNFPPPFRPPQQFAAAAAAATGESGQGGEAEGEVDAEGEGGETNRVRAGESGRVWFVFLCRPEFVCPGMPLMFSDGPKIKGVGQVLAIGE</sequence>
<feature type="compositionally biased region" description="Low complexity" evidence="4">
    <location>
        <begin position="442"/>
        <end position="460"/>
    </location>
</feature>
<evidence type="ECO:0000256" key="2">
    <source>
        <dbReference type="ARBA" id="ARBA00022741"/>
    </source>
</evidence>
<feature type="compositionally biased region" description="Polar residues" evidence="4">
    <location>
        <begin position="1305"/>
        <end position="1320"/>
    </location>
</feature>
<feature type="compositionally biased region" description="Low complexity" evidence="4">
    <location>
        <begin position="489"/>
        <end position="505"/>
    </location>
</feature>
<feature type="compositionally biased region" description="Low complexity" evidence="4">
    <location>
        <begin position="922"/>
        <end position="943"/>
    </location>
</feature>
<evidence type="ECO:0000259" key="5">
    <source>
        <dbReference type="Pfam" id="PF00009"/>
    </source>
</evidence>
<dbReference type="InterPro" id="IPR000795">
    <property type="entry name" value="T_Tr_GTP-bd_dom"/>
</dbReference>
<feature type="compositionally biased region" description="Basic and acidic residues" evidence="4">
    <location>
        <begin position="1901"/>
        <end position="1912"/>
    </location>
</feature>
<feature type="compositionally biased region" description="Basic and acidic residues" evidence="4">
    <location>
        <begin position="1135"/>
        <end position="1148"/>
    </location>
</feature>
<feature type="compositionally biased region" description="Polar residues" evidence="4">
    <location>
        <begin position="1932"/>
        <end position="1943"/>
    </location>
</feature>
<accession>A0A0G4HQX4</accession>
<feature type="compositionally biased region" description="Basic and acidic residues" evidence="4">
    <location>
        <begin position="747"/>
        <end position="756"/>
    </location>
</feature>
<feature type="compositionally biased region" description="Basic and acidic residues" evidence="4">
    <location>
        <begin position="1960"/>
        <end position="1969"/>
    </location>
</feature>
<feature type="compositionally biased region" description="Acidic residues" evidence="4">
    <location>
        <begin position="117"/>
        <end position="137"/>
    </location>
</feature>
<organism evidence="6">
    <name type="scientific">Chromera velia CCMP2878</name>
    <dbReference type="NCBI Taxonomy" id="1169474"/>
    <lineage>
        <taxon>Eukaryota</taxon>
        <taxon>Sar</taxon>
        <taxon>Alveolata</taxon>
        <taxon>Colpodellida</taxon>
        <taxon>Chromeraceae</taxon>
        <taxon>Chromera</taxon>
    </lineage>
</organism>
<feature type="compositionally biased region" description="Low complexity" evidence="4">
    <location>
        <begin position="684"/>
        <end position="694"/>
    </location>
</feature>
<dbReference type="Gene3D" id="3.40.50.300">
    <property type="entry name" value="P-loop containing nucleotide triphosphate hydrolases"/>
    <property type="match status" value="1"/>
</dbReference>
<feature type="region of interest" description="Disordered" evidence="4">
    <location>
        <begin position="638"/>
        <end position="966"/>
    </location>
</feature>
<evidence type="ECO:0000256" key="3">
    <source>
        <dbReference type="ARBA" id="ARBA00023134"/>
    </source>
</evidence>
<reference evidence="6" key="1">
    <citation type="submission" date="2014-11" db="EMBL/GenBank/DDBJ databases">
        <authorList>
            <person name="Otto D Thomas"/>
            <person name="Naeem Raeece"/>
        </authorList>
    </citation>
    <scope>NUCLEOTIDE SEQUENCE</scope>
</reference>
<dbReference type="PANTHER" id="PTHR43721:SF9">
    <property type="entry name" value="GTP-BINDING PROTEIN 1"/>
    <property type="match status" value="1"/>
</dbReference>
<feature type="compositionally biased region" description="Gly residues" evidence="4">
    <location>
        <begin position="642"/>
        <end position="652"/>
    </location>
</feature>
<comment type="similarity">
    <text evidence="1">Belongs to the TRAFAC class translation factor GTPase superfamily. Classic translation factor GTPase family. EF-Tu/EF-1A subfamily.</text>
</comment>
<keyword evidence="3" id="KW-0342">GTP-binding</keyword>
<feature type="region of interest" description="Disordered" evidence="4">
    <location>
        <begin position="1027"/>
        <end position="1162"/>
    </location>
</feature>
<feature type="region of interest" description="Disordered" evidence="4">
    <location>
        <begin position="1178"/>
        <end position="1464"/>
    </location>
</feature>
<feature type="compositionally biased region" description="Basic residues" evidence="4">
    <location>
        <begin position="1583"/>
        <end position="1594"/>
    </location>
</feature>
<feature type="region of interest" description="Disordered" evidence="4">
    <location>
        <begin position="2152"/>
        <end position="2180"/>
    </location>
</feature>
<feature type="compositionally biased region" description="Low complexity" evidence="4">
    <location>
        <begin position="1517"/>
        <end position="1556"/>
    </location>
</feature>
<feature type="compositionally biased region" description="Low complexity" evidence="4">
    <location>
        <begin position="842"/>
        <end position="859"/>
    </location>
</feature>
<keyword evidence="2" id="KW-0547">Nucleotide-binding</keyword>
<dbReference type="SUPFAM" id="SSF50465">
    <property type="entry name" value="EF-Tu/eEF-1alpha/eIF2-gamma C-terminal domain"/>
    <property type="match status" value="1"/>
</dbReference>
<gene>
    <name evidence="6" type="ORF">Cvel_8007</name>
</gene>
<name>A0A0G4HQX4_9ALVE</name>
<feature type="compositionally biased region" description="Pro residues" evidence="4">
    <location>
        <begin position="891"/>
        <end position="904"/>
    </location>
</feature>
<feature type="compositionally biased region" description="Basic and acidic residues" evidence="4">
    <location>
        <begin position="1342"/>
        <end position="1358"/>
    </location>
</feature>
<dbReference type="EMBL" id="CDMZ01003521">
    <property type="protein sequence ID" value="CEM46693.1"/>
    <property type="molecule type" value="Genomic_DNA"/>
</dbReference>
<feature type="compositionally biased region" description="Basic and acidic residues" evidence="4">
    <location>
        <begin position="1702"/>
        <end position="1716"/>
    </location>
</feature>
<feature type="compositionally biased region" description="Pro residues" evidence="4">
    <location>
        <begin position="1619"/>
        <end position="1628"/>
    </location>
</feature>
<feature type="compositionally biased region" description="Basic and acidic residues" evidence="4">
    <location>
        <begin position="1743"/>
        <end position="1755"/>
    </location>
</feature>
<dbReference type="Pfam" id="PF00009">
    <property type="entry name" value="GTP_EFTU"/>
    <property type="match status" value="1"/>
</dbReference>
<dbReference type="SUPFAM" id="SSF52540">
    <property type="entry name" value="P-loop containing nucleoside triphosphate hydrolases"/>
    <property type="match status" value="1"/>
</dbReference>
<feature type="compositionally biased region" description="Polar residues" evidence="4">
    <location>
        <begin position="1105"/>
        <end position="1130"/>
    </location>
</feature>
<feature type="region of interest" description="Disordered" evidence="4">
    <location>
        <begin position="1493"/>
        <end position="2073"/>
    </location>
</feature>
<feature type="compositionally biased region" description="Basic and acidic residues" evidence="4">
    <location>
        <begin position="1633"/>
        <end position="1666"/>
    </location>
</feature>
<feature type="compositionally biased region" description="Acidic residues" evidence="4">
    <location>
        <begin position="2165"/>
        <end position="2175"/>
    </location>
</feature>
<evidence type="ECO:0000256" key="4">
    <source>
        <dbReference type="SAM" id="MobiDB-lite"/>
    </source>
</evidence>
<feature type="compositionally biased region" description="Basic residues" evidence="4">
    <location>
        <begin position="1805"/>
        <end position="1820"/>
    </location>
</feature>
<feature type="compositionally biased region" description="Low complexity" evidence="4">
    <location>
        <begin position="1361"/>
        <end position="1381"/>
    </location>
</feature>
<dbReference type="InterPro" id="IPR050055">
    <property type="entry name" value="EF-Tu_GTPase"/>
</dbReference>
<dbReference type="InterPro" id="IPR009001">
    <property type="entry name" value="Transl_elong_EF1A/Init_IF2_C"/>
</dbReference>
<feature type="compositionally biased region" description="Low complexity" evidence="4">
    <location>
        <begin position="1890"/>
        <end position="1899"/>
    </location>
</feature>
<feature type="compositionally biased region" description="Gly residues" evidence="4">
    <location>
        <begin position="1496"/>
        <end position="1516"/>
    </location>
</feature>
<feature type="compositionally biased region" description="Polar residues" evidence="4">
    <location>
        <begin position="35"/>
        <end position="59"/>
    </location>
</feature>